<name>A0ABP3NXG6_9GAMM</name>
<dbReference type="EMBL" id="BAAAEO010000003">
    <property type="protein sequence ID" value="GAA0554672.1"/>
    <property type="molecule type" value="Genomic_DNA"/>
</dbReference>
<keyword evidence="8" id="KW-1185">Reference proteome</keyword>
<feature type="transmembrane region" description="Helical" evidence="4">
    <location>
        <begin position="737"/>
        <end position="758"/>
    </location>
</feature>
<gene>
    <name evidence="7" type="ORF">GCM10009098_23120</name>
</gene>
<evidence type="ECO:0000256" key="2">
    <source>
        <dbReference type="ARBA" id="ARBA00034247"/>
    </source>
</evidence>
<dbReference type="InterPro" id="IPR011110">
    <property type="entry name" value="Reg_prop"/>
</dbReference>
<keyword evidence="4" id="KW-1133">Transmembrane helix</keyword>
<dbReference type="PROSITE" id="PS50887">
    <property type="entry name" value="GGDEF"/>
    <property type="match status" value="1"/>
</dbReference>
<dbReference type="EC" id="2.7.7.65" evidence="1"/>
<feature type="domain" description="GGDEF" evidence="6">
    <location>
        <begin position="835"/>
        <end position="974"/>
    </location>
</feature>
<dbReference type="Gene3D" id="2.60.40.10">
    <property type="entry name" value="Immunoglobulins"/>
    <property type="match status" value="1"/>
</dbReference>
<dbReference type="InterPro" id="IPR043128">
    <property type="entry name" value="Rev_trsase/Diguanyl_cyclase"/>
</dbReference>
<evidence type="ECO:0000259" key="6">
    <source>
        <dbReference type="PROSITE" id="PS50887"/>
    </source>
</evidence>
<keyword evidence="3" id="KW-0175">Coiled coil</keyword>
<accession>A0ABP3NXG6</accession>
<protein>
    <recommendedName>
        <fullName evidence="1">diguanylate cyclase</fullName>
        <ecNumber evidence="1">2.7.7.65</ecNumber>
    </recommendedName>
</protein>
<dbReference type="PANTHER" id="PTHR45138:SF9">
    <property type="entry name" value="DIGUANYLATE CYCLASE DGCM-RELATED"/>
    <property type="match status" value="1"/>
</dbReference>
<dbReference type="Gene3D" id="2.130.10.10">
    <property type="entry name" value="YVTN repeat-like/Quinoprotein amine dehydrogenase"/>
    <property type="match status" value="2"/>
</dbReference>
<feature type="chain" id="PRO_5046810122" description="diguanylate cyclase" evidence="5">
    <location>
        <begin position="19"/>
        <end position="1011"/>
    </location>
</feature>
<evidence type="ECO:0000256" key="3">
    <source>
        <dbReference type="SAM" id="Coils"/>
    </source>
</evidence>
<dbReference type="CDD" id="cd01949">
    <property type="entry name" value="GGDEF"/>
    <property type="match status" value="1"/>
</dbReference>
<dbReference type="Gene3D" id="3.30.70.270">
    <property type="match status" value="1"/>
</dbReference>
<dbReference type="SMART" id="SM00267">
    <property type="entry name" value="GGDEF"/>
    <property type="match status" value="1"/>
</dbReference>
<dbReference type="NCBIfam" id="TIGR00254">
    <property type="entry name" value="GGDEF"/>
    <property type="match status" value="1"/>
</dbReference>
<dbReference type="Pfam" id="PF07495">
    <property type="entry name" value="Y_Y_Y"/>
    <property type="match status" value="1"/>
</dbReference>
<dbReference type="RefSeq" id="WP_226766961.1">
    <property type="nucleotide sequence ID" value="NZ_BAAAEO010000003.1"/>
</dbReference>
<dbReference type="SUPFAM" id="SSF55073">
    <property type="entry name" value="Nucleotide cyclase"/>
    <property type="match status" value="1"/>
</dbReference>
<proteinExistence type="predicted"/>
<dbReference type="Pfam" id="PF00990">
    <property type="entry name" value="GGDEF"/>
    <property type="match status" value="1"/>
</dbReference>
<evidence type="ECO:0000256" key="4">
    <source>
        <dbReference type="SAM" id="Phobius"/>
    </source>
</evidence>
<sequence length="1011" mass="114604">MKNTLSLLLLLCSFACQAYNQQSVYDFDIKHWGSAEGLSNNSVRSVSQDAQGYIWLATQYGLNRFDGMQFEHFNKETHRHLASNAITRLFSDSRGYMWVGTKAGLSGFDPVSLTFERYQILSEVTAIVEVSPGEIWVAADSLFRVRDGKVSRVEQIRSQVGQLELVNNQVWVTSTDKLFRIDIEGNTESFPLPAELMQTPIYDLYWTDNGLHIAGEAGFYHLDKSGDVKKCDLPDNNSTAVYKLLKDSRGNSWISAHRKLFHRHNGQKWQHITGDELGSYPWFSDIFEDKDHNIWLASFSDGIYRASVGNIRRIVPATADPVVRSLGVTPDNTLLIAGQSDVGELGVDGSYRSLLSTAQLGASTVHDVYWPDNQQLWLATDQGVLRYQRGQPELQSQFASLNGYTVRVLQPDDADGVWIGGVMGLFHYQNQTLTPFSLNSELESRHITVLQQQRQTLIFGTTRGLYQYESGRLTRLGVGSALYNSYITALQILPDNTVIAATLDDGIFVELPQQTQWLQWHAGNGLPHSPVVSLAFDANSDKLWISSNKGIFRLDKAQLAALGQGAVQADEILGPYDRQLGTVPGRCCNGAGQAKVVRWQDQYWYPTLKGLVAVPVQLDQQQRSSLRPVIKSVQGLRNYHVDGLQSRLVLDLDDRNLSVQYSALEFIKPTALQFRYRLQGFDQHWHDVGDRREAVYTNLTPGRFVFQVQTRFDNGPWLDEQSAELDIVVPKRFDETFIYRGLWALLALFCLYGLLWLLRRNTVNQQLQLERLVRQRTQELENSNLKLNELNEQLTLLTHKDSLTGLRNRRFMFEQLPKDIEHFQRNRESMQSQGKCVALIHLDLDNFKQVNDQYGNTAGDSCIQQVAGILIRETRGSDYVVRFAGEEFVLVLRDIQTDLVEQFSYRLNELIGKTVFSLPDGHRTRLTCSVGYAIFPLDLLGGQLISWEISLQLAEMALYHVKHAGKNGVATIHFDQQVDAFEFEDSSHVEAQVERLLAAGLARFELKNTQL</sequence>
<dbReference type="InterPro" id="IPR029787">
    <property type="entry name" value="Nucleotide_cyclase"/>
</dbReference>
<keyword evidence="4" id="KW-0472">Membrane</keyword>
<organism evidence="7 8">
    <name type="scientific">Rheinheimera aquimaris</name>
    <dbReference type="NCBI Taxonomy" id="412437"/>
    <lineage>
        <taxon>Bacteria</taxon>
        <taxon>Pseudomonadati</taxon>
        <taxon>Pseudomonadota</taxon>
        <taxon>Gammaproteobacteria</taxon>
        <taxon>Chromatiales</taxon>
        <taxon>Chromatiaceae</taxon>
        <taxon>Rheinheimera</taxon>
    </lineage>
</organism>
<evidence type="ECO:0000256" key="1">
    <source>
        <dbReference type="ARBA" id="ARBA00012528"/>
    </source>
</evidence>
<dbReference type="InterPro" id="IPR050469">
    <property type="entry name" value="Diguanylate_Cyclase"/>
</dbReference>
<comment type="catalytic activity">
    <reaction evidence="2">
        <text>2 GTP = 3',3'-c-di-GMP + 2 diphosphate</text>
        <dbReference type="Rhea" id="RHEA:24898"/>
        <dbReference type="ChEBI" id="CHEBI:33019"/>
        <dbReference type="ChEBI" id="CHEBI:37565"/>
        <dbReference type="ChEBI" id="CHEBI:58805"/>
        <dbReference type="EC" id="2.7.7.65"/>
    </reaction>
</comment>
<evidence type="ECO:0000313" key="8">
    <source>
        <dbReference type="Proteomes" id="UP001501169"/>
    </source>
</evidence>
<evidence type="ECO:0000313" key="7">
    <source>
        <dbReference type="EMBL" id="GAA0554672.1"/>
    </source>
</evidence>
<dbReference type="InterPro" id="IPR011123">
    <property type="entry name" value="Y_Y_Y"/>
</dbReference>
<feature type="signal peptide" evidence="5">
    <location>
        <begin position="1"/>
        <end position="18"/>
    </location>
</feature>
<dbReference type="PANTHER" id="PTHR45138">
    <property type="entry name" value="REGULATORY COMPONENTS OF SENSORY TRANSDUCTION SYSTEM"/>
    <property type="match status" value="1"/>
</dbReference>
<dbReference type="Proteomes" id="UP001501169">
    <property type="component" value="Unassembled WGS sequence"/>
</dbReference>
<dbReference type="SUPFAM" id="SSF63829">
    <property type="entry name" value="Calcium-dependent phosphotriesterase"/>
    <property type="match status" value="2"/>
</dbReference>
<dbReference type="InterPro" id="IPR000160">
    <property type="entry name" value="GGDEF_dom"/>
</dbReference>
<dbReference type="Pfam" id="PF07494">
    <property type="entry name" value="Reg_prop"/>
    <property type="match status" value="2"/>
</dbReference>
<evidence type="ECO:0000256" key="5">
    <source>
        <dbReference type="SAM" id="SignalP"/>
    </source>
</evidence>
<feature type="coiled-coil region" evidence="3">
    <location>
        <begin position="773"/>
        <end position="800"/>
    </location>
</feature>
<comment type="caution">
    <text evidence="7">The sequence shown here is derived from an EMBL/GenBank/DDBJ whole genome shotgun (WGS) entry which is preliminary data.</text>
</comment>
<dbReference type="InterPro" id="IPR015943">
    <property type="entry name" value="WD40/YVTN_repeat-like_dom_sf"/>
</dbReference>
<keyword evidence="4" id="KW-0812">Transmembrane</keyword>
<dbReference type="InterPro" id="IPR013783">
    <property type="entry name" value="Ig-like_fold"/>
</dbReference>
<reference evidence="8" key="1">
    <citation type="journal article" date="2019" name="Int. J. Syst. Evol. Microbiol.">
        <title>The Global Catalogue of Microorganisms (GCM) 10K type strain sequencing project: providing services to taxonomists for standard genome sequencing and annotation.</title>
        <authorList>
            <consortium name="The Broad Institute Genomics Platform"/>
            <consortium name="The Broad Institute Genome Sequencing Center for Infectious Disease"/>
            <person name="Wu L."/>
            <person name="Ma J."/>
        </authorList>
    </citation>
    <scope>NUCLEOTIDE SEQUENCE [LARGE SCALE GENOMIC DNA]</scope>
    <source>
        <strain evidence="8">JCM 14331</strain>
    </source>
</reference>
<keyword evidence="5" id="KW-0732">Signal</keyword>